<proteinExistence type="predicted"/>
<organism evidence="6 7">
    <name type="scientific">Chrysochromulina tobinii</name>
    <dbReference type="NCBI Taxonomy" id="1460289"/>
    <lineage>
        <taxon>Eukaryota</taxon>
        <taxon>Haptista</taxon>
        <taxon>Haptophyta</taxon>
        <taxon>Prymnesiophyceae</taxon>
        <taxon>Prymnesiales</taxon>
        <taxon>Chrysochromulinaceae</taxon>
        <taxon>Chrysochromulina</taxon>
    </lineage>
</organism>
<evidence type="ECO:0000256" key="2">
    <source>
        <dbReference type="ARBA" id="ARBA00022553"/>
    </source>
</evidence>
<dbReference type="Pfam" id="PF00109">
    <property type="entry name" value="ketoacyl-synt"/>
    <property type="match status" value="1"/>
</dbReference>
<keyword evidence="2" id="KW-0597">Phosphoprotein</keyword>
<dbReference type="Pfam" id="PF00550">
    <property type="entry name" value="PP-binding"/>
    <property type="match status" value="1"/>
</dbReference>
<keyword evidence="7" id="KW-1185">Reference proteome</keyword>
<dbReference type="AlphaFoldDB" id="A0A0M0LH14"/>
<dbReference type="InterPro" id="IPR009081">
    <property type="entry name" value="PP-bd_ACP"/>
</dbReference>
<reference evidence="7" key="1">
    <citation type="journal article" date="2015" name="PLoS Genet.">
        <title>Genome Sequence and Transcriptome Analyses of Chrysochromulina tobin: Metabolic Tools for Enhanced Algal Fitness in the Prominent Order Prymnesiales (Haptophyceae).</title>
        <authorList>
            <person name="Hovde B.T."/>
            <person name="Deodato C.R."/>
            <person name="Hunsperger H.M."/>
            <person name="Ryken S.A."/>
            <person name="Yost W."/>
            <person name="Jha R.K."/>
            <person name="Patterson J."/>
            <person name="Monnat R.J. Jr."/>
            <person name="Barlow S.B."/>
            <person name="Starkenburg S.R."/>
            <person name="Cattolico R.A."/>
        </authorList>
    </citation>
    <scope>NUCLEOTIDE SEQUENCE</scope>
    <source>
        <strain evidence="7">CCMP291</strain>
    </source>
</reference>
<evidence type="ECO:0000259" key="4">
    <source>
        <dbReference type="PROSITE" id="PS50075"/>
    </source>
</evidence>
<dbReference type="InterPro" id="IPR016039">
    <property type="entry name" value="Thiolase-like"/>
</dbReference>
<dbReference type="EMBL" id="JWZX01000534">
    <property type="protein sequence ID" value="KOO50207.1"/>
    <property type="molecule type" value="Genomic_DNA"/>
</dbReference>
<keyword evidence="1" id="KW-0596">Phosphopantetheine</keyword>
<evidence type="ECO:0000256" key="3">
    <source>
        <dbReference type="ARBA" id="ARBA00022679"/>
    </source>
</evidence>
<dbReference type="Proteomes" id="UP000037460">
    <property type="component" value="Unassembled WGS sequence"/>
</dbReference>
<dbReference type="PANTHER" id="PTHR43775:SF37">
    <property type="entry name" value="SI:DKEY-61P9.11"/>
    <property type="match status" value="1"/>
</dbReference>
<evidence type="ECO:0000256" key="1">
    <source>
        <dbReference type="ARBA" id="ARBA00022450"/>
    </source>
</evidence>
<dbReference type="PROSITE" id="PS50075">
    <property type="entry name" value="CARRIER"/>
    <property type="match status" value="1"/>
</dbReference>
<dbReference type="PROSITE" id="PS52004">
    <property type="entry name" value="KS3_2"/>
    <property type="match status" value="1"/>
</dbReference>
<dbReference type="Gene3D" id="3.40.47.10">
    <property type="match status" value="1"/>
</dbReference>
<dbReference type="GO" id="GO:0006633">
    <property type="term" value="P:fatty acid biosynthetic process"/>
    <property type="evidence" value="ECO:0007669"/>
    <property type="project" value="InterPro"/>
</dbReference>
<dbReference type="InterPro" id="IPR050091">
    <property type="entry name" value="PKS_NRPS_Biosynth_Enz"/>
</dbReference>
<dbReference type="SUPFAM" id="SSF47336">
    <property type="entry name" value="ACP-like"/>
    <property type="match status" value="1"/>
</dbReference>
<dbReference type="InterPro" id="IPR036188">
    <property type="entry name" value="FAD/NAD-bd_sf"/>
</dbReference>
<dbReference type="GO" id="GO:0031177">
    <property type="term" value="F:phosphopantetheine binding"/>
    <property type="evidence" value="ECO:0007669"/>
    <property type="project" value="InterPro"/>
</dbReference>
<dbReference type="SMART" id="SM00823">
    <property type="entry name" value="PKS_PP"/>
    <property type="match status" value="1"/>
</dbReference>
<feature type="domain" description="Carrier" evidence="4">
    <location>
        <begin position="27"/>
        <end position="102"/>
    </location>
</feature>
<dbReference type="CDD" id="cd00833">
    <property type="entry name" value="PKS"/>
    <property type="match status" value="1"/>
</dbReference>
<dbReference type="PROSITE" id="PS00012">
    <property type="entry name" value="PHOSPHOPANTETHEINE"/>
    <property type="match status" value="1"/>
</dbReference>
<feature type="non-terminal residue" evidence="6">
    <location>
        <position position="760"/>
    </location>
</feature>
<dbReference type="GO" id="GO:0004312">
    <property type="term" value="F:fatty acid synthase activity"/>
    <property type="evidence" value="ECO:0007669"/>
    <property type="project" value="TreeGrafter"/>
</dbReference>
<dbReference type="OrthoDB" id="435575at2759"/>
<dbReference type="InterPro" id="IPR020806">
    <property type="entry name" value="PKS_PP-bd"/>
</dbReference>
<dbReference type="InterPro" id="IPR036736">
    <property type="entry name" value="ACP-like_sf"/>
</dbReference>
<dbReference type="InterPro" id="IPR018201">
    <property type="entry name" value="Ketoacyl_synth_AS"/>
</dbReference>
<dbReference type="PROSITE" id="PS00606">
    <property type="entry name" value="KS3_1"/>
    <property type="match status" value="1"/>
</dbReference>
<dbReference type="Gene3D" id="1.10.1200.10">
    <property type="entry name" value="ACP-like"/>
    <property type="match status" value="1"/>
</dbReference>
<dbReference type="InterPro" id="IPR020841">
    <property type="entry name" value="PKS_Beta-ketoAc_synthase_dom"/>
</dbReference>
<accession>A0A0M0LH14</accession>
<comment type="caution">
    <text evidence="6">The sequence shown here is derived from an EMBL/GenBank/DDBJ whole genome shotgun (WGS) entry which is preliminary data.</text>
</comment>
<dbReference type="GO" id="GO:0004315">
    <property type="term" value="F:3-oxoacyl-[acyl-carrier-protein] synthase activity"/>
    <property type="evidence" value="ECO:0007669"/>
    <property type="project" value="InterPro"/>
</dbReference>
<dbReference type="SMART" id="SM00825">
    <property type="entry name" value="PKS_KS"/>
    <property type="match status" value="1"/>
</dbReference>
<dbReference type="InterPro" id="IPR014031">
    <property type="entry name" value="Ketoacyl_synth_C"/>
</dbReference>
<evidence type="ECO:0000313" key="6">
    <source>
        <dbReference type="EMBL" id="KOO50207.1"/>
    </source>
</evidence>
<name>A0A0M0LH14_9EUKA</name>
<dbReference type="SUPFAM" id="SSF51905">
    <property type="entry name" value="FAD/NAD(P)-binding domain"/>
    <property type="match status" value="1"/>
</dbReference>
<protein>
    <submittedName>
        <fullName evidence="6">Beta-ketoacyl synthase</fullName>
    </submittedName>
</protein>
<dbReference type="Pfam" id="PF02801">
    <property type="entry name" value="Ketoacyl-synt_C"/>
    <property type="match status" value="1"/>
</dbReference>
<gene>
    <name evidence="6" type="ORF">Ctob_015901</name>
</gene>
<dbReference type="SUPFAM" id="SSF53901">
    <property type="entry name" value="Thiolase-like"/>
    <property type="match status" value="1"/>
</dbReference>
<sequence length="760" mass="79784">MHPITLDELAACLAFSMRMPHGAGSWKNPYEFIVSIVRKLAGGTAAAALSADTPLMEAGIDSLAATELSMQLRALTGVALPATLVFEQPTARAIADHVHGRAAEPSAALARTPAGSGATTAIVVVGSASRWPGSNSSERAYEQLQAACGDAIGRVPATRWSTSEAPSVPHGGFVLGAELLDISAFGLSEAEASAMDPQQRLVLELGYDALHGAAERRASLLGSDGGVCVGIERPDWALVQPPSVRGTTYALTGDNVSVASGRLSYVLGLHGPCSSVDTACSSALVAVQCATHAVCLSECRWAVAAAVSLKLSPHGALIASQAGMLSAGGRCKTLDAAADGYVRSEGVGALVLSRGDARSIAVLCGCAVRQDGRSASLTAPNGSAQRTLLTGALGRASLTASEVVGLELHGTGTALGDPTEAGALASVHGVRLAAATVGGGKANVGHSEAASGLHGMLQALRVQRACGNARLRLLNPLVSRERPNTDHSFFHEIIDDIRRLIVEYELEAQLHLRANVTVVRRARDDEAAVCVGGWRSRGADTSPERFALTAHRLALLCTNRRLGPPRQLTFEGERSFGGPVVRGLSGDNVGLPWANARVVIIGHGPYAIEQCRTALEHGAAHVTFLVRRHGLVCPAILDYVNLVRPFTADFDHHKQGSGMVIAQWQRAYQAAGASPPECWRKGRFRPDGHSVSVSDMYFLAHHLGLVHSEVALTRRFRPDGIETDRGSFHLADIVCKCVGFEVNEGNERLFGRAWMGADGM</sequence>
<dbReference type="InterPro" id="IPR006162">
    <property type="entry name" value="Ppantetheine_attach_site"/>
</dbReference>
<dbReference type="Gene3D" id="3.50.50.60">
    <property type="entry name" value="FAD/NAD(P)-binding domain"/>
    <property type="match status" value="1"/>
</dbReference>
<dbReference type="PANTHER" id="PTHR43775">
    <property type="entry name" value="FATTY ACID SYNTHASE"/>
    <property type="match status" value="1"/>
</dbReference>
<evidence type="ECO:0000313" key="7">
    <source>
        <dbReference type="Proteomes" id="UP000037460"/>
    </source>
</evidence>
<feature type="domain" description="Ketosynthase family 3 (KS3)" evidence="5">
    <location>
        <begin position="119"/>
        <end position="496"/>
    </location>
</feature>
<evidence type="ECO:0000259" key="5">
    <source>
        <dbReference type="PROSITE" id="PS52004"/>
    </source>
</evidence>
<dbReference type="InterPro" id="IPR014030">
    <property type="entry name" value="Ketoacyl_synth_N"/>
</dbReference>
<keyword evidence="3" id="KW-0808">Transferase</keyword>